<keyword evidence="2" id="KW-0472">Membrane</keyword>
<feature type="transmembrane region" description="Helical" evidence="2">
    <location>
        <begin position="9"/>
        <end position="28"/>
    </location>
</feature>
<proteinExistence type="predicted"/>
<keyword evidence="2" id="KW-0812">Transmembrane</keyword>
<sequence length="999" mass="110616">MRKDVNRSLMTWPFVASVLATGLCYVLMHHGAVLFEHLAWLQSGESSGRSSIAKSVSGPNGIDEGLGMAESSGSLADSRYPSATIGRQQLMAGQDGVMPLDLTRFYGNDQDWPSHQPNWVPAPVLNTQTDLFGFEIAAASRPVTSAAVADDDRSGRSIDSVINIDVRSLFAQTKMHQDANDNVFSGVLKKPQAIAVLPGIAGSVTRLPQVDSQPLPRMPQGFPGATAGYTGQQAKSAAGVHADLLAEAEKLNPPVELPRLGAQLALNHPAERSATRSPRQASPNDARLADAGASDRSVAWVAPAKLMQQLDVLDRISGDAFLSSSQTLIYSLPEQQPSVDNDTIRQWSRDVRYMLDQMGQIETLSDPAMHAVLYGLEQMAGYGWRHVESLPSRSQRVAWTQAIYSLQRRLMVWRPVYQLIASAGQSTDGALTAEQQREIRQSIAEIRELHERFPDQKLWLDYLVIDQLEQAVASNDPARLREVGQVFLARLVWPNLQAGQRQWLDGPAFQHAAELVSGFAADPIDYSALLQQIERCEQNSIDLVTAEIAHTLQMLSQSSHPLSSQLASNLDTYYRNANIRFSVSEQLLNHVIPAVEPRKMDIKGQLAGMNVTGTSEMHSRHALDLKDCGDGWDVHFQAMGYVGGQHQAQHALAEVSTRHHSPFETATPLSIRRQHVSMGPTSLNVDSDLKLEGVQTDYQQWPLLHQLVTLVVTEQYRQQQEALQQVSQQHLEETLENGMQTELSNRVDRVSSRLSEMVLGPLERLRLDPQVTDMQSTEERLIARYRVAGDLQLAAMTPRPRAVADNLISVQVHQSALNNMLEQLLPQGEEMSAKELLETCYESLGLGTAQFPNRLPEDVRINLANHRPVTVEIEDGKFWITLRVILLKKEQAGELRKVIVRVCYVPQIDGFDIKLVRQGHLSLSGPGLSLGHRLPARALFNKLLPHDQPVQLTNPERLAARLPAGTRIGQFELRDGWIGIAVTPEDSDLATTRRPIGIR</sequence>
<evidence type="ECO:0000256" key="2">
    <source>
        <dbReference type="SAM" id="Phobius"/>
    </source>
</evidence>
<dbReference type="EMBL" id="CP036272">
    <property type="protein sequence ID" value="QDT60767.1"/>
    <property type="molecule type" value="Genomic_DNA"/>
</dbReference>
<accession>A0A517SX94</accession>
<evidence type="ECO:0000256" key="1">
    <source>
        <dbReference type="SAM" id="MobiDB-lite"/>
    </source>
</evidence>
<name>A0A517SX94_9BACT</name>
<evidence type="ECO:0000313" key="3">
    <source>
        <dbReference type="EMBL" id="QDT60767.1"/>
    </source>
</evidence>
<organism evidence="3 4">
    <name type="scientific">Stieleria bergensis</name>
    <dbReference type="NCBI Taxonomy" id="2528025"/>
    <lineage>
        <taxon>Bacteria</taxon>
        <taxon>Pseudomonadati</taxon>
        <taxon>Planctomycetota</taxon>
        <taxon>Planctomycetia</taxon>
        <taxon>Pirellulales</taxon>
        <taxon>Pirellulaceae</taxon>
        <taxon>Stieleria</taxon>
    </lineage>
</organism>
<feature type="region of interest" description="Disordered" evidence="1">
    <location>
        <begin position="269"/>
        <end position="293"/>
    </location>
</feature>
<reference evidence="3 4" key="1">
    <citation type="submission" date="2019-02" db="EMBL/GenBank/DDBJ databases">
        <title>Deep-cultivation of Planctomycetes and their phenomic and genomic characterization uncovers novel biology.</title>
        <authorList>
            <person name="Wiegand S."/>
            <person name="Jogler M."/>
            <person name="Boedeker C."/>
            <person name="Pinto D."/>
            <person name="Vollmers J."/>
            <person name="Rivas-Marin E."/>
            <person name="Kohn T."/>
            <person name="Peeters S.H."/>
            <person name="Heuer A."/>
            <person name="Rast P."/>
            <person name="Oberbeckmann S."/>
            <person name="Bunk B."/>
            <person name="Jeske O."/>
            <person name="Meyerdierks A."/>
            <person name="Storesund J.E."/>
            <person name="Kallscheuer N."/>
            <person name="Luecker S."/>
            <person name="Lage O.M."/>
            <person name="Pohl T."/>
            <person name="Merkel B.J."/>
            <person name="Hornburger P."/>
            <person name="Mueller R.-W."/>
            <person name="Bruemmer F."/>
            <person name="Labrenz M."/>
            <person name="Spormann A.M."/>
            <person name="Op den Camp H."/>
            <person name="Overmann J."/>
            <person name="Amann R."/>
            <person name="Jetten M.S.M."/>
            <person name="Mascher T."/>
            <person name="Medema M.H."/>
            <person name="Devos D.P."/>
            <person name="Kaster A.-K."/>
            <person name="Ovreas L."/>
            <person name="Rohde M."/>
            <person name="Galperin M.Y."/>
            <person name="Jogler C."/>
        </authorList>
    </citation>
    <scope>NUCLEOTIDE SEQUENCE [LARGE SCALE GENOMIC DNA]</scope>
    <source>
        <strain evidence="3 4">SV_7m_r</strain>
    </source>
</reference>
<gene>
    <name evidence="3" type="ORF">SV7mr_32930</name>
</gene>
<keyword evidence="4" id="KW-1185">Reference proteome</keyword>
<keyword evidence="2" id="KW-1133">Transmembrane helix</keyword>
<dbReference type="Proteomes" id="UP000315003">
    <property type="component" value="Chromosome"/>
</dbReference>
<evidence type="ECO:0000313" key="4">
    <source>
        <dbReference type="Proteomes" id="UP000315003"/>
    </source>
</evidence>
<protein>
    <submittedName>
        <fullName evidence="3">Uncharacterized protein</fullName>
    </submittedName>
</protein>
<dbReference type="AlphaFoldDB" id="A0A517SX94"/>